<name>A0A0M7B0D7_9HYPH</name>
<accession>A0A0M7B0D7</accession>
<dbReference type="STRING" id="311410.LA5095_05408"/>
<dbReference type="AlphaFoldDB" id="A0A0M7B0D7"/>
<dbReference type="GeneID" id="97672679"/>
<dbReference type="Proteomes" id="UP000049983">
    <property type="component" value="Unassembled WGS sequence"/>
</dbReference>
<dbReference type="InterPro" id="IPR011008">
    <property type="entry name" value="Dimeric_a/b-barrel"/>
</dbReference>
<dbReference type="Pfam" id="PF11695">
    <property type="entry name" value="DUF3291"/>
    <property type="match status" value="1"/>
</dbReference>
<evidence type="ECO:0000313" key="3">
    <source>
        <dbReference type="Proteomes" id="UP000049983"/>
    </source>
</evidence>
<organism evidence="2 3">
    <name type="scientific">Roseibium album</name>
    <dbReference type="NCBI Taxonomy" id="311410"/>
    <lineage>
        <taxon>Bacteria</taxon>
        <taxon>Pseudomonadati</taxon>
        <taxon>Pseudomonadota</taxon>
        <taxon>Alphaproteobacteria</taxon>
        <taxon>Hyphomicrobiales</taxon>
        <taxon>Stappiaceae</taxon>
        <taxon>Roseibium</taxon>
    </lineage>
</organism>
<evidence type="ECO:0000313" key="2">
    <source>
        <dbReference type="EMBL" id="CTQ78049.1"/>
    </source>
</evidence>
<feature type="domain" description="DUF3291" evidence="1">
    <location>
        <begin position="10"/>
        <end position="144"/>
    </location>
</feature>
<evidence type="ECO:0000259" key="1">
    <source>
        <dbReference type="Pfam" id="PF11695"/>
    </source>
</evidence>
<proteinExistence type="predicted"/>
<dbReference type="EMBL" id="CXWC01000014">
    <property type="protein sequence ID" value="CTQ78049.1"/>
    <property type="molecule type" value="Genomic_DNA"/>
</dbReference>
<keyword evidence="3" id="KW-1185">Reference proteome</keyword>
<gene>
    <name evidence="2" type="ORF">LA5096_05426</name>
</gene>
<protein>
    <recommendedName>
        <fullName evidence="1">DUF3291 domain-containing protein</fullName>
    </recommendedName>
</protein>
<reference evidence="3" key="1">
    <citation type="submission" date="2015-07" db="EMBL/GenBank/DDBJ databases">
        <authorList>
            <person name="Rodrigo-Torres Lidia"/>
            <person name="Arahal R.David."/>
        </authorList>
    </citation>
    <scope>NUCLEOTIDE SEQUENCE [LARGE SCALE GENOMIC DNA]</scope>
    <source>
        <strain evidence="3">CECT 5096</strain>
    </source>
</reference>
<dbReference type="SUPFAM" id="SSF54909">
    <property type="entry name" value="Dimeric alpha+beta barrel"/>
    <property type="match status" value="1"/>
</dbReference>
<dbReference type="RefSeq" id="WP_208992876.1">
    <property type="nucleotide sequence ID" value="NZ_CXWA01000010.1"/>
</dbReference>
<sequence>MVKMADQHVAELNIARLKHDINDPRIADFVNNLDRVNAAAERSDGFIWRLELDATATDVVVMNDPHIIANMSVWRDIDSLERFVFQTIHKRIYARKAEWFDAMDKMHFVMWPVSAGHKPDLNEALARLEMLNTQGASDEAFGWDYAKSSGLWRTESCDSSAA</sequence>
<dbReference type="InterPro" id="IPR021708">
    <property type="entry name" value="DUF3291"/>
</dbReference>